<name>F2SHW8_TRIRC</name>
<dbReference type="VEuPathDB" id="FungiDB:TERG_02561"/>
<dbReference type="EMBL" id="GG700649">
    <property type="protein sequence ID" value="EGD86303.2"/>
    <property type="molecule type" value="Genomic_DNA"/>
</dbReference>
<protein>
    <submittedName>
        <fullName evidence="1">Uncharacterized protein</fullName>
    </submittedName>
</protein>
<dbReference type="RefSeq" id="XP_047603904.1">
    <property type="nucleotide sequence ID" value="XM_047747934.1"/>
</dbReference>
<keyword evidence="2" id="KW-1185">Reference proteome</keyword>
<reference evidence="2" key="1">
    <citation type="journal article" date="2012" name="MBio">
        <title>Comparative genome analysis of Trichophyton rubrum and related dermatophytes reveals candidate genes involved in infection.</title>
        <authorList>
            <person name="Martinez D.A."/>
            <person name="Oliver B.G."/>
            <person name="Graeser Y."/>
            <person name="Goldberg J.M."/>
            <person name="Li W."/>
            <person name="Martinez-Rossi N.M."/>
            <person name="Monod M."/>
            <person name="Shelest E."/>
            <person name="Barton R.C."/>
            <person name="Birch E."/>
            <person name="Brakhage A.A."/>
            <person name="Chen Z."/>
            <person name="Gurr S.J."/>
            <person name="Heiman D."/>
            <person name="Heitman J."/>
            <person name="Kosti I."/>
            <person name="Rossi A."/>
            <person name="Saif S."/>
            <person name="Samalova M."/>
            <person name="Saunders C.W."/>
            <person name="Shea T."/>
            <person name="Summerbell R.C."/>
            <person name="Xu J."/>
            <person name="Young S."/>
            <person name="Zeng Q."/>
            <person name="Birren B.W."/>
            <person name="Cuomo C.A."/>
            <person name="White T.C."/>
        </authorList>
    </citation>
    <scope>NUCLEOTIDE SEQUENCE [LARGE SCALE GENOMIC DNA]</scope>
    <source>
        <strain evidence="2">ATCC MYA-4607 / CBS 118892</strain>
    </source>
</reference>
<accession>F2SHW8</accession>
<proteinExistence type="predicted"/>
<evidence type="ECO:0000313" key="1">
    <source>
        <dbReference type="EMBL" id="EGD86303.2"/>
    </source>
</evidence>
<dbReference type="AlphaFoldDB" id="F2SHW8"/>
<dbReference type="HOGENOM" id="CLU_1526256_0_0_1"/>
<organism evidence="1 2">
    <name type="scientific">Trichophyton rubrum (strain ATCC MYA-4607 / CBS 118892)</name>
    <name type="common">Athlete's foot fungus</name>
    <dbReference type="NCBI Taxonomy" id="559305"/>
    <lineage>
        <taxon>Eukaryota</taxon>
        <taxon>Fungi</taxon>
        <taxon>Dikarya</taxon>
        <taxon>Ascomycota</taxon>
        <taxon>Pezizomycotina</taxon>
        <taxon>Eurotiomycetes</taxon>
        <taxon>Eurotiomycetidae</taxon>
        <taxon>Onygenales</taxon>
        <taxon>Arthrodermataceae</taxon>
        <taxon>Trichophyton</taxon>
    </lineage>
</organism>
<dbReference type="InParanoid" id="F2SHW8"/>
<dbReference type="GeneID" id="10376740"/>
<sequence>MQLMPPIRRLFISYNHSLLHLRYLYSLRDLNGSSTAQPDDPYKRFVWFGFLCIVLDRMIQVLQLLVPDPLQRLHQLLQLVRDHLPAGLSVLHPACQNPYLVVVVRSDLCLYGFGACHGRLPAHHACRPPEKRGCGLPGGVHGRWAHAVGCQHLGEDREMACFLVVHVFHQRAEVRV</sequence>
<evidence type="ECO:0000313" key="2">
    <source>
        <dbReference type="Proteomes" id="UP000008864"/>
    </source>
</evidence>
<dbReference type="Proteomes" id="UP000008864">
    <property type="component" value="Unassembled WGS sequence"/>
</dbReference>
<gene>
    <name evidence="1" type="ORF">TERG_02561</name>
</gene>
<dbReference type="STRING" id="559305.F2SHW8"/>